<comment type="caution">
    <text evidence="1">The sequence shown here is derived from an EMBL/GenBank/DDBJ whole genome shotgun (WGS) entry which is preliminary data.</text>
</comment>
<keyword evidence="2" id="KW-1185">Reference proteome</keyword>
<proteinExistence type="predicted"/>
<evidence type="ECO:0000313" key="2">
    <source>
        <dbReference type="Proteomes" id="UP000314294"/>
    </source>
</evidence>
<reference evidence="1 2" key="1">
    <citation type="submission" date="2019-03" db="EMBL/GenBank/DDBJ databases">
        <title>First draft genome of Liparis tanakae, snailfish: a comprehensive survey of snailfish specific genes.</title>
        <authorList>
            <person name="Kim W."/>
            <person name="Song I."/>
            <person name="Jeong J.-H."/>
            <person name="Kim D."/>
            <person name="Kim S."/>
            <person name="Ryu S."/>
            <person name="Song J.Y."/>
            <person name="Lee S.K."/>
        </authorList>
    </citation>
    <scope>NUCLEOTIDE SEQUENCE [LARGE SCALE GENOMIC DNA]</scope>
    <source>
        <tissue evidence="1">Muscle</tissue>
    </source>
</reference>
<name>A0A4Z2GNQ2_9TELE</name>
<dbReference type="EMBL" id="SRLO01000470">
    <property type="protein sequence ID" value="TNN54979.1"/>
    <property type="molecule type" value="Genomic_DNA"/>
</dbReference>
<evidence type="ECO:0000313" key="1">
    <source>
        <dbReference type="EMBL" id="TNN54979.1"/>
    </source>
</evidence>
<dbReference type="Proteomes" id="UP000314294">
    <property type="component" value="Unassembled WGS sequence"/>
</dbReference>
<gene>
    <name evidence="1" type="ORF">EYF80_034847</name>
</gene>
<dbReference type="AlphaFoldDB" id="A0A4Z2GNQ2"/>
<protein>
    <submittedName>
        <fullName evidence="1">Uncharacterized protein</fullName>
    </submittedName>
</protein>
<sequence length="121" mass="13321">MRRKEVEIQHDDDVCVSLCEHAIPRLWPTTETAPVKSACLCLKRAWSVLISEATVSTMTSDFGNAFLSPHLLVHPGGVAVQRAVPVDGEELHSSYLAFLLSMLINQVQRRTSVGPCSQYTA</sequence>
<accession>A0A4Z2GNQ2</accession>
<organism evidence="1 2">
    <name type="scientific">Liparis tanakae</name>
    <name type="common">Tanaka's snailfish</name>
    <dbReference type="NCBI Taxonomy" id="230148"/>
    <lineage>
        <taxon>Eukaryota</taxon>
        <taxon>Metazoa</taxon>
        <taxon>Chordata</taxon>
        <taxon>Craniata</taxon>
        <taxon>Vertebrata</taxon>
        <taxon>Euteleostomi</taxon>
        <taxon>Actinopterygii</taxon>
        <taxon>Neopterygii</taxon>
        <taxon>Teleostei</taxon>
        <taxon>Neoteleostei</taxon>
        <taxon>Acanthomorphata</taxon>
        <taxon>Eupercaria</taxon>
        <taxon>Perciformes</taxon>
        <taxon>Cottioidei</taxon>
        <taxon>Cottales</taxon>
        <taxon>Liparidae</taxon>
        <taxon>Liparis</taxon>
    </lineage>
</organism>